<dbReference type="InterPro" id="IPR001647">
    <property type="entry name" value="HTH_TetR"/>
</dbReference>
<sequence>MAPGGATRRSDAARNRAHLLEVARRQVCDGSPLPALKDLARLAGVGTGTAYRHFPTQHALLAALGEEGTRRLVADVRAGGADPDPAAGFARVVGVVVRGVLHDDAVRAALTGAGPGAARDPGPAAELDEAVGLLLRRARAAGAVRPDVDADDIPLLVLGLAAGLAPVADDDGRVERHVQVLLDGLRPPRRAERRPV</sequence>
<dbReference type="InterPro" id="IPR050109">
    <property type="entry name" value="HTH-type_TetR-like_transc_reg"/>
</dbReference>
<evidence type="ECO:0000256" key="4">
    <source>
        <dbReference type="PROSITE-ProRule" id="PRU00335"/>
    </source>
</evidence>
<dbReference type="GO" id="GO:0003700">
    <property type="term" value="F:DNA-binding transcription factor activity"/>
    <property type="evidence" value="ECO:0007669"/>
    <property type="project" value="TreeGrafter"/>
</dbReference>
<feature type="DNA-binding region" description="H-T-H motif" evidence="4">
    <location>
        <begin position="35"/>
        <end position="54"/>
    </location>
</feature>
<accession>A0A1I0WS64</accession>
<dbReference type="SUPFAM" id="SSF48498">
    <property type="entry name" value="Tetracyclin repressor-like, C-terminal domain"/>
    <property type="match status" value="1"/>
</dbReference>
<dbReference type="InterPro" id="IPR036271">
    <property type="entry name" value="Tet_transcr_reg_TetR-rel_C_sf"/>
</dbReference>
<dbReference type="Gene3D" id="1.10.357.10">
    <property type="entry name" value="Tetracycline Repressor, domain 2"/>
    <property type="match status" value="1"/>
</dbReference>
<dbReference type="Pfam" id="PF21597">
    <property type="entry name" value="TetR_C_43"/>
    <property type="match status" value="1"/>
</dbReference>
<dbReference type="STRING" id="988821.SAMN05421867_103186"/>
<reference evidence="6 7" key="1">
    <citation type="submission" date="2016-10" db="EMBL/GenBank/DDBJ databases">
        <authorList>
            <person name="de Groot N.N."/>
        </authorList>
    </citation>
    <scope>NUCLEOTIDE SEQUENCE [LARGE SCALE GENOMIC DNA]</scope>
    <source>
        <strain evidence="6 7">CGMCC 4.6945</strain>
    </source>
</reference>
<proteinExistence type="predicted"/>
<gene>
    <name evidence="6" type="ORF">SAMN05421867_103186</name>
</gene>
<dbReference type="GO" id="GO:0000976">
    <property type="term" value="F:transcription cis-regulatory region binding"/>
    <property type="evidence" value="ECO:0007669"/>
    <property type="project" value="TreeGrafter"/>
</dbReference>
<keyword evidence="2 4" id="KW-0238">DNA-binding</keyword>
<dbReference type="PANTHER" id="PTHR30055">
    <property type="entry name" value="HTH-TYPE TRANSCRIPTIONAL REGULATOR RUTR"/>
    <property type="match status" value="1"/>
</dbReference>
<evidence type="ECO:0000256" key="1">
    <source>
        <dbReference type="ARBA" id="ARBA00023015"/>
    </source>
</evidence>
<evidence type="ECO:0000313" key="7">
    <source>
        <dbReference type="Proteomes" id="UP000199012"/>
    </source>
</evidence>
<dbReference type="AlphaFoldDB" id="A0A1I0WS64"/>
<feature type="domain" description="HTH tetR-type" evidence="5">
    <location>
        <begin position="13"/>
        <end position="72"/>
    </location>
</feature>
<dbReference type="InterPro" id="IPR049445">
    <property type="entry name" value="TetR_SbtR-like_C"/>
</dbReference>
<dbReference type="OrthoDB" id="3192968at2"/>
<keyword evidence="1" id="KW-0805">Transcription regulation</keyword>
<evidence type="ECO:0000313" key="6">
    <source>
        <dbReference type="EMBL" id="SFA91374.1"/>
    </source>
</evidence>
<evidence type="ECO:0000256" key="2">
    <source>
        <dbReference type="ARBA" id="ARBA00023125"/>
    </source>
</evidence>
<organism evidence="6 7">
    <name type="scientific">Cellulomonas marina</name>
    <dbReference type="NCBI Taxonomy" id="988821"/>
    <lineage>
        <taxon>Bacteria</taxon>
        <taxon>Bacillati</taxon>
        <taxon>Actinomycetota</taxon>
        <taxon>Actinomycetes</taxon>
        <taxon>Micrococcales</taxon>
        <taxon>Cellulomonadaceae</taxon>
        <taxon>Cellulomonas</taxon>
    </lineage>
</organism>
<dbReference type="PANTHER" id="PTHR30055:SF234">
    <property type="entry name" value="HTH-TYPE TRANSCRIPTIONAL REGULATOR BETI"/>
    <property type="match status" value="1"/>
</dbReference>
<dbReference type="RefSeq" id="WP_090031177.1">
    <property type="nucleotide sequence ID" value="NZ_BONM01000002.1"/>
</dbReference>
<evidence type="ECO:0000256" key="3">
    <source>
        <dbReference type="ARBA" id="ARBA00023163"/>
    </source>
</evidence>
<protein>
    <submittedName>
        <fullName evidence="6">DNA-binding transcriptional regulator, AcrR family</fullName>
    </submittedName>
</protein>
<evidence type="ECO:0000259" key="5">
    <source>
        <dbReference type="PROSITE" id="PS50977"/>
    </source>
</evidence>
<dbReference type="InterPro" id="IPR009057">
    <property type="entry name" value="Homeodomain-like_sf"/>
</dbReference>
<dbReference type="EMBL" id="FOKA01000003">
    <property type="protein sequence ID" value="SFA91374.1"/>
    <property type="molecule type" value="Genomic_DNA"/>
</dbReference>
<keyword evidence="3" id="KW-0804">Transcription</keyword>
<name>A0A1I0WS64_9CELL</name>
<dbReference type="PROSITE" id="PS50977">
    <property type="entry name" value="HTH_TETR_2"/>
    <property type="match status" value="1"/>
</dbReference>
<dbReference type="Proteomes" id="UP000199012">
    <property type="component" value="Unassembled WGS sequence"/>
</dbReference>
<keyword evidence="7" id="KW-1185">Reference proteome</keyword>
<dbReference type="SUPFAM" id="SSF46689">
    <property type="entry name" value="Homeodomain-like"/>
    <property type="match status" value="1"/>
</dbReference>